<dbReference type="AlphaFoldDB" id="A0A9Q0FXH1"/>
<evidence type="ECO:0000313" key="1">
    <source>
        <dbReference type="EMBL" id="KAJ4839500.1"/>
    </source>
</evidence>
<feature type="non-terminal residue" evidence="1">
    <location>
        <position position="1"/>
    </location>
</feature>
<comment type="caution">
    <text evidence="1">The sequence shown here is derived from an EMBL/GenBank/DDBJ whole genome shotgun (WGS) entry which is preliminary data.</text>
</comment>
<gene>
    <name evidence="1" type="ORF">Tsubulata_049593</name>
</gene>
<reference evidence="1" key="1">
    <citation type="submission" date="2022-02" db="EMBL/GenBank/DDBJ databases">
        <authorList>
            <person name="Henning P.M."/>
            <person name="McCubbin A.G."/>
            <person name="Shore J.S."/>
        </authorList>
    </citation>
    <scope>NUCLEOTIDE SEQUENCE</scope>
    <source>
        <strain evidence="1">F60SS</strain>
        <tissue evidence="1">Leaves</tissue>
    </source>
</reference>
<sequence length="180" mass="19631">MRVYFRRRSILHLLLGTGFSLLLLFSVHIGAASNSSSSSSPPQLLHQLHIIILKQAVTVHQMRRQVPHILQLANLLLLRVCQTGIEMHPQALQGSELVPAPLPPGSLVLGQSLHWPHLPISIIALLLPFKPSLPASGRDVSKITSWAPSISSLKEELRAKMLSISFVCSGCLLLMIGVSP</sequence>
<dbReference type="Proteomes" id="UP001141552">
    <property type="component" value="Unassembled WGS sequence"/>
</dbReference>
<protein>
    <submittedName>
        <fullName evidence="1">Uncharacterized protein</fullName>
    </submittedName>
</protein>
<name>A0A9Q0FXH1_9ROSI</name>
<keyword evidence="2" id="KW-1185">Reference proteome</keyword>
<proteinExistence type="predicted"/>
<organism evidence="1 2">
    <name type="scientific">Turnera subulata</name>
    <dbReference type="NCBI Taxonomy" id="218843"/>
    <lineage>
        <taxon>Eukaryota</taxon>
        <taxon>Viridiplantae</taxon>
        <taxon>Streptophyta</taxon>
        <taxon>Embryophyta</taxon>
        <taxon>Tracheophyta</taxon>
        <taxon>Spermatophyta</taxon>
        <taxon>Magnoliopsida</taxon>
        <taxon>eudicotyledons</taxon>
        <taxon>Gunneridae</taxon>
        <taxon>Pentapetalae</taxon>
        <taxon>rosids</taxon>
        <taxon>fabids</taxon>
        <taxon>Malpighiales</taxon>
        <taxon>Passifloraceae</taxon>
        <taxon>Turnera</taxon>
    </lineage>
</organism>
<evidence type="ECO:0000313" key="2">
    <source>
        <dbReference type="Proteomes" id="UP001141552"/>
    </source>
</evidence>
<accession>A0A9Q0FXH1</accession>
<reference evidence="1" key="2">
    <citation type="journal article" date="2023" name="Plants (Basel)">
        <title>Annotation of the Turnera subulata (Passifloraceae) Draft Genome Reveals the S-Locus Evolved after the Divergence of Turneroideae from Passifloroideae in a Stepwise Manner.</title>
        <authorList>
            <person name="Henning P.M."/>
            <person name="Roalson E.H."/>
            <person name="Mir W."/>
            <person name="McCubbin A.G."/>
            <person name="Shore J.S."/>
        </authorList>
    </citation>
    <scope>NUCLEOTIDE SEQUENCE</scope>
    <source>
        <strain evidence="1">F60SS</strain>
    </source>
</reference>
<dbReference type="EMBL" id="JAKUCV010003300">
    <property type="protein sequence ID" value="KAJ4839500.1"/>
    <property type="molecule type" value="Genomic_DNA"/>
</dbReference>